<name>A0ACC3D0H4_9PEZI</name>
<dbReference type="EMBL" id="JAWDJW010008893">
    <property type="protein sequence ID" value="KAK3060048.1"/>
    <property type="molecule type" value="Genomic_DNA"/>
</dbReference>
<organism evidence="1 2">
    <name type="scientific">Coniosporium uncinatum</name>
    <dbReference type="NCBI Taxonomy" id="93489"/>
    <lineage>
        <taxon>Eukaryota</taxon>
        <taxon>Fungi</taxon>
        <taxon>Dikarya</taxon>
        <taxon>Ascomycota</taxon>
        <taxon>Pezizomycotina</taxon>
        <taxon>Dothideomycetes</taxon>
        <taxon>Dothideomycetes incertae sedis</taxon>
        <taxon>Coniosporium</taxon>
    </lineage>
</organism>
<comment type="caution">
    <text evidence="1">The sequence shown here is derived from an EMBL/GenBank/DDBJ whole genome shotgun (WGS) entry which is preliminary data.</text>
</comment>
<evidence type="ECO:0000313" key="1">
    <source>
        <dbReference type="EMBL" id="KAK3060048.1"/>
    </source>
</evidence>
<keyword evidence="2" id="KW-1185">Reference proteome</keyword>
<dbReference type="Proteomes" id="UP001186974">
    <property type="component" value="Unassembled WGS sequence"/>
</dbReference>
<sequence length="388" mass="43161">MAKTKPSQRSKKNKKSKGVNGASKPNESPEVLLAQSQTFLQQSELEQALVKAQKALALLQPSEEPTIVSLPALMLCGEICVELGDIDTARDYFSVAAVVDPEGGVSEEAGGGAEKFFWLAQLSEEGGQESVGCFEQGADVLRKQIGDLEGRKSTPEIQTLLSDKRRKLANALCGIAEIYMTDLSWDDAEAEEQCNRATTEALLIAPDVPETLQTIASVRISQNKRDEAREYLGKSLNLWKDLDLGDTRVPDFPTRISLARLLMEAEMEDEAMEVLERLVSEDDSSIEAWYLGGWCQHLMAEKQTQEQVNGSSQAQDVLKRSRRWLSQCLKLYQLLDYEDDRLREHADELVAGLNKILGEPLAEWEEGDDDEDWEDEEDSSGDEVMNGT</sequence>
<proteinExistence type="predicted"/>
<reference evidence="1" key="1">
    <citation type="submission" date="2024-09" db="EMBL/GenBank/DDBJ databases">
        <title>Black Yeasts Isolated from many extreme environments.</title>
        <authorList>
            <person name="Coleine C."/>
            <person name="Stajich J.E."/>
            <person name="Selbmann L."/>
        </authorList>
    </citation>
    <scope>NUCLEOTIDE SEQUENCE</scope>
    <source>
        <strain evidence="1">CCFEE 5737</strain>
    </source>
</reference>
<accession>A0ACC3D0H4</accession>
<gene>
    <name evidence="1" type="ORF">LTS18_009456</name>
</gene>
<protein>
    <submittedName>
        <fullName evidence="1">Uncharacterized protein</fullName>
    </submittedName>
</protein>
<evidence type="ECO:0000313" key="2">
    <source>
        <dbReference type="Proteomes" id="UP001186974"/>
    </source>
</evidence>